<protein>
    <submittedName>
        <fullName evidence="6">Type III polyketide synthase</fullName>
    </submittedName>
</protein>
<evidence type="ECO:0000259" key="4">
    <source>
        <dbReference type="Pfam" id="PF00195"/>
    </source>
</evidence>
<evidence type="ECO:0000256" key="1">
    <source>
        <dbReference type="ARBA" id="ARBA00005531"/>
    </source>
</evidence>
<feature type="active site" description="Acyl-thioester intermediate" evidence="3">
    <location>
        <position position="141"/>
    </location>
</feature>
<keyword evidence="7" id="KW-1185">Reference proteome</keyword>
<evidence type="ECO:0000313" key="7">
    <source>
        <dbReference type="Proteomes" id="UP000279600"/>
    </source>
</evidence>
<name>A0A3S9MYP2_9FLAO</name>
<dbReference type="AlphaFoldDB" id="A0A3S9MYP2"/>
<reference evidence="6 7" key="1">
    <citation type="submission" date="2018-12" db="EMBL/GenBank/DDBJ databases">
        <title>Complete genome of Nonlabens sp. MJ115.</title>
        <authorList>
            <person name="Choi H.S."/>
            <person name="Jung J."/>
        </authorList>
    </citation>
    <scope>NUCLEOTIDE SEQUENCE [LARGE SCALE GENOMIC DNA]</scope>
    <source>
        <strain evidence="6 7">MJ115</strain>
    </source>
</reference>
<comment type="similarity">
    <text evidence="1">Belongs to the thiolase-like superfamily. Chalcone/stilbene synthases family.</text>
</comment>
<dbReference type="PIRSF" id="PIRSF000451">
    <property type="entry name" value="PKS_III"/>
    <property type="match status" value="1"/>
</dbReference>
<dbReference type="PANTHER" id="PTHR11877:SF46">
    <property type="entry name" value="TYPE III POLYKETIDE SYNTHASE A"/>
    <property type="match status" value="1"/>
</dbReference>
<organism evidence="6 7">
    <name type="scientific">Nonlabens ponticola</name>
    <dbReference type="NCBI Taxonomy" id="2496866"/>
    <lineage>
        <taxon>Bacteria</taxon>
        <taxon>Pseudomonadati</taxon>
        <taxon>Bacteroidota</taxon>
        <taxon>Flavobacteriia</taxon>
        <taxon>Flavobacteriales</taxon>
        <taxon>Flavobacteriaceae</taxon>
        <taxon>Nonlabens</taxon>
    </lineage>
</organism>
<dbReference type="SUPFAM" id="SSF53901">
    <property type="entry name" value="Thiolase-like"/>
    <property type="match status" value="2"/>
</dbReference>
<proteinExistence type="inferred from homology"/>
<dbReference type="GO" id="GO:0030639">
    <property type="term" value="P:polyketide biosynthetic process"/>
    <property type="evidence" value="ECO:0007669"/>
    <property type="project" value="TreeGrafter"/>
</dbReference>
<dbReference type="Pfam" id="PF02797">
    <property type="entry name" value="Chal_sti_synt_C"/>
    <property type="match status" value="1"/>
</dbReference>
<dbReference type="RefSeq" id="WP_126447745.1">
    <property type="nucleotide sequence ID" value="NZ_CP034549.1"/>
</dbReference>
<evidence type="ECO:0000259" key="5">
    <source>
        <dbReference type="Pfam" id="PF02797"/>
    </source>
</evidence>
<dbReference type="InterPro" id="IPR012328">
    <property type="entry name" value="Chalcone/stilbene_synt_C"/>
</dbReference>
<dbReference type="EMBL" id="CP034549">
    <property type="protein sequence ID" value="AZQ44371.1"/>
    <property type="molecule type" value="Genomic_DNA"/>
</dbReference>
<dbReference type="CDD" id="cd00831">
    <property type="entry name" value="CHS_like"/>
    <property type="match status" value="1"/>
</dbReference>
<dbReference type="Proteomes" id="UP000279600">
    <property type="component" value="Chromosome"/>
</dbReference>
<accession>A0A3S9MYP2</accession>
<dbReference type="KEGG" id="noj:EJ995_09010"/>
<feature type="domain" description="Chalcone/stilbene synthase N-terminal" evidence="4">
    <location>
        <begin position="33"/>
        <end position="203"/>
    </location>
</feature>
<sequence length="351" mass="39077">MSVKIATVATVTPAYYKETAEILPFVETWLADQDERLRRKTIKIFEGAAVDKRYSIMDPIEVFTRTSFQDRNDIYKREVVPLARQAVEKALHQASWKAQDLDYIITVSCTGIMIPSIDAYLINDLHMRQDIVRLPVTEMGCVAGISGLIYATNFLTANPGKKAAVIAIEAPTATFQLNDYSMANMVSAAIFGDGCACVLLSSDDHTSGPTVKAHEMYHFPDATHMMGFDLVNSGLKMVLDKSVPETIASHFPAIIHPFLEKNDLEIANVDHLIFHPGGKKIVQTVEVLFSDLGKNIDDTKEVLRLYGNMSSATVLFVLDRFMRRKDVKSGDHGLMLSFGPGFTAQRILLQW</sequence>
<dbReference type="Pfam" id="PF00195">
    <property type="entry name" value="Chal_sti_synt_N"/>
    <property type="match status" value="1"/>
</dbReference>
<dbReference type="InterPro" id="IPR011141">
    <property type="entry name" value="Polyketide_synthase_type-III"/>
</dbReference>
<dbReference type="PANTHER" id="PTHR11877">
    <property type="entry name" value="HYDROXYMETHYLGLUTARYL-COA SYNTHASE"/>
    <property type="match status" value="1"/>
</dbReference>
<dbReference type="OrthoDB" id="9786288at2"/>
<keyword evidence="2" id="KW-0808">Transferase</keyword>
<feature type="domain" description="Chalcone/stilbene synthase C-terminal" evidence="5">
    <location>
        <begin position="219"/>
        <end position="350"/>
    </location>
</feature>
<evidence type="ECO:0000256" key="2">
    <source>
        <dbReference type="ARBA" id="ARBA00022679"/>
    </source>
</evidence>
<dbReference type="InterPro" id="IPR016039">
    <property type="entry name" value="Thiolase-like"/>
</dbReference>
<evidence type="ECO:0000256" key="3">
    <source>
        <dbReference type="PIRSR" id="PIRSR000451-1"/>
    </source>
</evidence>
<evidence type="ECO:0000313" key="6">
    <source>
        <dbReference type="EMBL" id="AZQ44371.1"/>
    </source>
</evidence>
<dbReference type="Gene3D" id="3.40.47.10">
    <property type="match status" value="2"/>
</dbReference>
<gene>
    <name evidence="6" type="ORF">EJ995_09010</name>
</gene>
<dbReference type="GO" id="GO:0016747">
    <property type="term" value="F:acyltransferase activity, transferring groups other than amino-acyl groups"/>
    <property type="evidence" value="ECO:0007669"/>
    <property type="project" value="InterPro"/>
</dbReference>
<dbReference type="InterPro" id="IPR001099">
    <property type="entry name" value="Chalcone/stilbene_synt_N"/>
</dbReference>